<feature type="region of interest" description="Disordered" evidence="1">
    <location>
        <begin position="351"/>
        <end position="374"/>
    </location>
</feature>
<protein>
    <submittedName>
        <fullName evidence="4">SoHo domain-containing protein</fullName>
    </submittedName>
</protein>
<evidence type="ECO:0000313" key="2">
    <source>
        <dbReference type="EMBL" id="VDP07520.1"/>
    </source>
</evidence>
<dbReference type="AlphaFoldDB" id="A0A183IPI4"/>
<feature type="region of interest" description="Disordered" evidence="1">
    <location>
        <begin position="210"/>
        <end position="232"/>
    </location>
</feature>
<reference evidence="2 3" key="2">
    <citation type="submission" date="2018-11" db="EMBL/GenBank/DDBJ databases">
        <authorList>
            <consortium name="Pathogen Informatics"/>
        </authorList>
    </citation>
    <scope>NUCLEOTIDE SEQUENCE [LARGE SCALE GENOMIC DNA]</scope>
</reference>
<organism evidence="4">
    <name type="scientific">Soboliphyme baturini</name>
    <dbReference type="NCBI Taxonomy" id="241478"/>
    <lineage>
        <taxon>Eukaryota</taxon>
        <taxon>Metazoa</taxon>
        <taxon>Ecdysozoa</taxon>
        <taxon>Nematoda</taxon>
        <taxon>Enoplea</taxon>
        <taxon>Dorylaimia</taxon>
        <taxon>Dioctophymatida</taxon>
        <taxon>Dioctophymatoidea</taxon>
        <taxon>Soboliphymatidae</taxon>
        <taxon>Soboliphyme</taxon>
    </lineage>
</organism>
<dbReference type="Proteomes" id="UP000270296">
    <property type="component" value="Unassembled WGS sequence"/>
</dbReference>
<evidence type="ECO:0000313" key="3">
    <source>
        <dbReference type="Proteomes" id="UP000270296"/>
    </source>
</evidence>
<reference evidence="4" key="1">
    <citation type="submission" date="2016-06" db="UniProtKB">
        <authorList>
            <consortium name="WormBaseParasite"/>
        </authorList>
    </citation>
    <scope>IDENTIFICATION</scope>
</reference>
<gene>
    <name evidence="2" type="ORF">SBAD_LOCUS5531</name>
</gene>
<name>A0A183IPI4_9BILA</name>
<evidence type="ECO:0000256" key="1">
    <source>
        <dbReference type="SAM" id="MobiDB-lite"/>
    </source>
</evidence>
<dbReference type="EMBL" id="UZAM01009059">
    <property type="protein sequence ID" value="VDP07520.1"/>
    <property type="molecule type" value="Genomic_DNA"/>
</dbReference>
<accession>A0A183IPI4</accession>
<proteinExistence type="predicted"/>
<keyword evidence="3" id="KW-1185">Reference proteome</keyword>
<dbReference type="WBParaSite" id="SBAD_0000575301-mRNA-1">
    <property type="protein sequence ID" value="SBAD_0000575301-mRNA-1"/>
    <property type="gene ID" value="SBAD_0000575301"/>
</dbReference>
<evidence type="ECO:0000313" key="4">
    <source>
        <dbReference type="WBParaSite" id="SBAD_0000575301-mRNA-1"/>
    </source>
</evidence>
<sequence length="532" mass="60410">RDFTGGCNNCRYDSQKIRQAVSHESISNISTTRQMWQRREQEEGMQRSATVAVATRAVPRVPDHRLVTAADDDDRVFDVGRESTGRAYCEDTEEIAKQLTVMDRAVRAYQLSPQNIGGSLPARYSPKTDGYYGYYAEEENFSSEGMAKGDALFEREKQLLIAYVQQHSDVVTNLGISVPSYLKESRRNKYANFRVELCAFDEKRPYQNYLPQSKSTGDIYQIKSRPSDTSPAAITRGTRYVRQKPSNPSGSLQRKIVLQQSGDQLQRSPAKYQSVMLDRNTYRSGISVVLPDRKRYPPYGEVKPPPEESPRSRLMADQVRELKNREKELQRSHEYSVRNENFPERHELVITSPKASERRTTGSYNQPDGGRLANDEAARLPYQNEDRYFNAAFGAQSAGSGNVHEAYKEFKEAVIASAINVLGLRGPYTFTHKTSDPINLETDRDDEGLWVDEIPPGLIKPDFRKESKKYCDPDPALATKQVSQGRSTSSTLLKAPDDLITHTPVMAVENLPVIERIEQEIQNLMDREEELK</sequence>